<evidence type="ECO:0000256" key="6">
    <source>
        <dbReference type="SAM" id="MobiDB-lite"/>
    </source>
</evidence>
<feature type="region of interest" description="Disordered" evidence="6">
    <location>
        <begin position="1070"/>
        <end position="1098"/>
    </location>
</feature>
<dbReference type="PANTHER" id="PTHR24379:SF121">
    <property type="entry name" value="C2H2-TYPE DOMAIN-CONTAINING PROTEIN"/>
    <property type="match status" value="1"/>
</dbReference>
<dbReference type="Gene3D" id="3.30.160.60">
    <property type="entry name" value="Classic Zinc Finger"/>
    <property type="match status" value="5"/>
</dbReference>
<evidence type="ECO:0000256" key="5">
    <source>
        <dbReference type="PROSITE-ProRule" id="PRU00042"/>
    </source>
</evidence>
<feature type="domain" description="C2H2-type" evidence="7">
    <location>
        <begin position="558"/>
        <end position="585"/>
    </location>
</feature>
<keyword evidence="4" id="KW-0862">Zinc</keyword>
<keyword evidence="9" id="KW-1185">Reference proteome</keyword>
<dbReference type="InterPro" id="IPR013087">
    <property type="entry name" value="Znf_C2H2_type"/>
</dbReference>
<evidence type="ECO:0000313" key="9">
    <source>
        <dbReference type="Proteomes" id="UP001152622"/>
    </source>
</evidence>
<keyword evidence="1" id="KW-0479">Metal-binding</keyword>
<evidence type="ECO:0000256" key="4">
    <source>
        <dbReference type="ARBA" id="ARBA00022833"/>
    </source>
</evidence>
<dbReference type="GO" id="GO:0008270">
    <property type="term" value="F:zinc ion binding"/>
    <property type="evidence" value="ECO:0007669"/>
    <property type="project" value="UniProtKB-KW"/>
</dbReference>
<keyword evidence="3 5" id="KW-0863">Zinc-finger</keyword>
<feature type="compositionally biased region" description="Polar residues" evidence="6">
    <location>
        <begin position="1088"/>
        <end position="1098"/>
    </location>
</feature>
<feature type="region of interest" description="Disordered" evidence="6">
    <location>
        <begin position="966"/>
        <end position="1043"/>
    </location>
</feature>
<evidence type="ECO:0000256" key="1">
    <source>
        <dbReference type="ARBA" id="ARBA00022723"/>
    </source>
</evidence>
<feature type="domain" description="C2H2-type" evidence="7">
    <location>
        <begin position="643"/>
        <end position="672"/>
    </location>
</feature>
<dbReference type="SUPFAM" id="SSF57667">
    <property type="entry name" value="beta-beta-alpha zinc fingers"/>
    <property type="match status" value="4"/>
</dbReference>
<feature type="compositionally biased region" description="Polar residues" evidence="6">
    <location>
        <begin position="887"/>
        <end position="901"/>
    </location>
</feature>
<dbReference type="EMBL" id="JAINUF010000024">
    <property type="protein sequence ID" value="KAJ8332853.1"/>
    <property type="molecule type" value="Genomic_DNA"/>
</dbReference>
<dbReference type="SMART" id="SM00355">
    <property type="entry name" value="ZnF_C2H2"/>
    <property type="match status" value="11"/>
</dbReference>
<feature type="domain" description="C2H2-type" evidence="7">
    <location>
        <begin position="586"/>
        <end position="609"/>
    </location>
</feature>
<accession>A0A9Q1E5X5</accession>
<protein>
    <recommendedName>
        <fullName evidence="7">C2H2-type domain-containing protein</fullName>
    </recommendedName>
</protein>
<dbReference type="PROSITE" id="PS00028">
    <property type="entry name" value="ZINC_FINGER_C2H2_1"/>
    <property type="match status" value="7"/>
</dbReference>
<feature type="region of interest" description="Disordered" evidence="6">
    <location>
        <begin position="364"/>
        <end position="554"/>
    </location>
</feature>
<name>A0A9Q1E5X5_SYNKA</name>
<evidence type="ECO:0000313" key="8">
    <source>
        <dbReference type="EMBL" id="KAJ8332853.1"/>
    </source>
</evidence>
<dbReference type="Pfam" id="PF00096">
    <property type="entry name" value="zf-C2H2"/>
    <property type="match status" value="2"/>
</dbReference>
<feature type="domain" description="C2H2-type" evidence="7">
    <location>
        <begin position="614"/>
        <end position="642"/>
    </location>
</feature>
<feature type="compositionally biased region" description="Acidic residues" evidence="6">
    <location>
        <begin position="519"/>
        <end position="547"/>
    </location>
</feature>
<feature type="region of interest" description="Disordered" evidence="6">
    <location>
        <begin position="1344"/>
        <end position="1390"/>
    </location>
</feature>
<feature type="domain" description="C2H2-type" evidence="7">
    <location>
        <begin position="818"/>
        <end position="845"/>
    </location>
</feature>
<dbReference type="InterPro" id="IPR036236">
    <property type="entry name" value="Znf_C2H2_sf"/>
</dbReference>
<feature type="region of interest" description="Disordered" evidence="6">
    <location>
        <begin position="1264"/>
        <end position="1296"/>
    </location>
</feature>
<evidence type="ECO:0000256" key="3">
    <source>
        <dbReference type="ARBA" id="ARBA00022771"/>
    </source>
</evidence>
<gene>
    <name evidence="8" type="ORF">SKAU_G00417490</name>
</gene>
<dbReference type="FunFam" id="3.30.160.60:FF:000100">
    <property type="entry name" value="Zinc finger 45-like"/>
    <property type="match status" value="1"/>
</dbReference>
<dbReference type="PANTHER" id="PTHR24379">
    <property type="entry name" value="KRAB AND ZINC FINGER DOMAIN-CONTAINING"/>
    <property type="match status" value="1"/>
</dbReference>
<feature type="compositionally biased region" description="Low complexity" evidence="6">
    <location>
        <begin position="389"/>
        <end position="400"/>
    </location>
</feature>
<evidence type="ECO:0000256" key="2">
    <source>
        <dbReference type="ARBA" id="ARBA00022737"/>
    </source>
</evidence>
<keyword evidence="2" id="KW-0677">Repeat</keyword>
<feature type="domain" description="C2H2-type" evidence="7">
    <location>
        <begin position="702"/>
        <end position="729"/>
    </location>
</feature>
<dbReference type="Proteomes" id="UP001152622">
    <property type="component" value="Chromosome 24"/>
</dbReference>
<reference evidence="8" key="1">
    <citation type="journal article" date="2023" name="Science">
        <title>Genome structures resolve the early diversification of teleost fishes.</title>
        <authorList>
            <person name="Parey E."/>
            <person name="Louis A."/>
            <person name="Montfort J."/>
            <person name="Bouchez O."/>
            <person name="Roques C."/>
            <person name="Iampietro C."/>
            <person name="Lluch J."/>
            <person name="Castinel A."/>
            <person name="Donnadieu C."/>
            <person name="Desvignes T."/>
            <person name="Floi Bucao C."/>
            <person name="Jouanno E."/>
            <person name="Wen M."/>
            <person name="Mejri S."/>
            <person name="Dirks R."/>
            <person name="Jansen H."/>
            <person name="Henkel C."/>
            <person name="Chen W.J."/>
            <person name="Zahm M."/>
            <person name="Cabau C."/>
            <person name="Klopp C."/>
            <person name="Thompson A.W."/>
            <person name="Robinson-Rechavi M."/>
            <person name="Braasch I."/>
            <person name="Lecointre G."/>
            <person name="Bobe J."/>
            <person name="Postlethwait J.H."/>
            <person name="Berthelot C."/>
            <person name="Roest Crollius H."/>
            <person name="Guiguen Y."/>
        </authorList>
    </citation>
    <scope>NUCLEOTIDE SEQUENCE</scope>
    <source>
        <strain evidence="8">WJC10195</strain>
    </source>
</reference>
<feature type="compositionally biased region" description="Polar residues" evidence="6">
    <location>
        <begin position="410"/>
        <end position="421"/>
    </location>
</feature>
<feature type="domain" description="C2H2-type" evidence="7">
    <location>
        <begin position="792"/>
        <end position="814"/>
    </location>
</feature>
<feature type="compositionally biased region" description="Polar residues" evidence="6">
    <location>
        <begin position="1009"/>
        <end position="1020"/>
    </location>
</feature>
<organism evidence="8 9">
    <name type="scientific">Synaphobranchus kaupii</name>
    <name type="common">Kaup's arrowtooth eel</name>
    <dbReference type="NCBI Taxonomy" id="118154"/>
    <lineage>
        <taxon>Eukaryota</taxon>
        <taxon>Metazoa</taxon>
        <taxon>Chordata</taxon>
        <taxon>Craniata</taxon>
        <taxon>Vertebrata</taxon>
        <taxon>Euteleostomi</taxon>
        <taxon>Actinopterygii</taxon>
        <taxon>Neopterygii</taxon>
        <taxon>Teleostei</taxon>
        <taxon>Anguilliformes</taxon>
        <taxon>Synaphobranchidae</taxon>
        <taxon>Synaphobranchus</taxon>
    </lineage>
</organism>
<feature type="domain" description="C2H2-type" evidence="7">
    <location>
        <begin position="674"/>
        <end position="701"/>
    </location>
</feature>
<sequence>MPIFQPRMRKELSGFHSYKPIEQTVRLELGDPDLRWCQLCGWRGRHQTHCCRQCPVPHGPRPVTEAASSLVRCAILPCPTEIAAGTPNQEIPVFPTETRGKITGAHGICEYFSADDYPAPVSLSRTLPEQTVGLERGDPGLQWCQLCGWRRRHQTPCCRQCPVPQSPWPPHEATLFSWTLRHFPSEIHGGITNWEIPSSVPKTREKLTRLLGFCRDESADDSPICQHPASPSCALPEQTVGLERGDTGLQWCQLCGWTGRHQTPCCRQCPVPQASNRKPGHASLPAEEPRQPPALMKQQSPAIRSSIVEGVPRERGDEGAFWREDLWLNNNKAKSDVMASEFTIDIQLTELGFPDLFQDEARAKEVPAQPCPNDDSCAPLTPPNSHTASPPSQDVPPDSVAGGHVLPIASQLTKAPNSAPTQVVPKSGEDKDQSNPGATADDRPRTGTGPSAQLKDAERSVSTRVRKNPEASAGFNHIKAVGGRGEGKGSGGDGGGSSGRGGKGQGANVNRKRSAAEALDSEETDDSDISEEEEEDDEEEEEEEEIASDASVDSLGEQSCRVCGITLPSAFQLREHMHVHSGARPYRCAECGKQFLHLANYRAHLRGHAQTALVRCRVCEASFDSEESLARHLENSHFEKEFYQCDFCKRIFTCLSECHRHVDLHRHRLERWRHQCPQCDRHFRRRKALNRHVERHAAKRSYLCTDCGQAFDRKNVLFRHSFSHLGLLPYTCVRCSRHFRLASLYRKHVCEPQRIQCVACLGFFRSQEDFQRHKEETGCWGHQGARARSDGIRCMECGQAFQSTEELRKHGSAHQRVLTCSECGKGFRSALLLMSHMGGHAGQRPCLCQRCGLGFPHQQGYDSHRKHCGRPLPAPVAAKKQRKARNSAPTQNVTPQSSQNKDQSDPGANVADRPRTGAGPNARWKAVAPALEKADVPPKGVWKLTLDKCPPPGASLVMFLPVPAGSPSPGLQELASSTLPAGSLPAKEPQTRTPMQVVMGSGSAPAVQEQPSAATSQSPTVVPVAKASSAAQGGPSEAACHESLPVPGTSLKLQISRATFVPGTWEQSAILRPAPTGDGARPLGPTLSHGTAAQSPQVTMQTAGATGAGALFGLAAAGGPIVAAGMATTKDKIPSKGRNWTMALKEERLEEEVTKVGGIAVQEEKGWQGQVPPAVKAESALMAEIGMAGQTEDMETATLKESGEKRKPIYIKIELPTHTDCGMPPSSLKVTDGADTCVSGWARPGGSGLWGPGSVTSQKVKQETFVDDGTNAECEGETRKGPGSGTTAEEDGSGVYDSVEVEIRDEEAEGDQEVDGEPHECVSCGEILLEGDLVQHYMQHAMESNSPLHDSSSEIQLLSSPSIPSPYSSPSCSPPMSPPTKRELRPRKKP</sequence>
<dbReference type="PROSITE" id="PS50157">
    <property type="entry name" value="ZINC_FINGER_C2H2_2"/>
    <property type="match status" value="8"/>
</dbReference>
<feature type="region of interest" description="Disordered" evidence="6">
    <location>
        <begin position="862"/>
        <end position="923"/>
    </location>
</feature>
<feature type="compositionally biased region" description="Gly residues" evidence="6">
    <location>
        <begin position="482"/>
        <end position="505"/>
    </location>
</feature>
<feature type="compositionally biased region" description="Low complexity" evidence="6">
    <location>
        <begin position="1353"/>
        <end position="1371"/>
    </location>
</feature>
<proteinExistence type="predicted"/>
<feature type="region of interest" description="Disordered" evidence="6">
    <location>
        <begin position="272"/>
        <end position="313"/>
    </location>
</feature>
<comment type="caution">
    <text evidence="8">The sequence shown here is derived from an EMBL/GenBank/DDBJ whole genome shotgun (WGS) entry which is preliminary data.</text>
</comment>
<evidence type="ECO:0000259" key="7">
    <source>
        <dbReference type="PROSITE" id="PS50157"/>
    </source>
</evidence>
<dbReference type="OrthoDB" id="6077919at2759"/>